<keyword evidence="2" id="KW-0472">Membrane</keyword>
<dbReference type="AlphaFoldDB" id="A0A4Z2EDJ6"/>
<accession>A0A4Z2EDJ6</accession>
<evidence type="ECO:0000313" key="4">
    <source>
        <dbReference type="Proteomes" id="UP000314294"/>
    </source>
</evidence>
<gene>
    <name evidence="3" type="ORF">EYF80_063037</name>
</gene>
<keyword evidence="2" id="KW-0812">Transmembrane</keyword>
<feature type="region of interest" description="Disordered" evidence="1">
    <location>
        <begin position="1"/>
        <end position="20"/>
    </location>
</feature>
<keyword evidence="4" id="KW-1185">Reference proteome</keyword>
<proteinExistence type="predicted"/>
<evidence type="ECO:0000313" key="3">
    <source>
        <dbReference type="EMBL" id="TNN26825.1"/>
    </source>
</evidence>
<sequence length="68" mass="7711">MSHVTFIPTEHTQSASSRSSARDMVLVLVKVRFLVLMQVPFLVLVLVPVLVPILVQRLQKAKRSKVWS</sequence>
<dbReference type="Proteomes" id="UP000314294">
    <property type="component" value="Unassembled WGS sequence"/>
</dbReference>
<reference evidence="3 4" key="1">
    <citation type="submission" date="2019-03" db="EMBL/GenBank/DDBJ databases">
        <title>First draft genome of Liparis tanakae, snailfish: a comprehensive survey of snailfish specific genes.</title>
        <authorList>
            <person name="Kim W."/>
            <person name="Song I."/>
            <person name="Jeong J.-H."/>
            <person name="Kim D."/>
            <person name="Kim S."/>
            <person name="Ryu S."/>
            <person name="Song J.Y."/>
            <person name="Lee S.K."/>
        </authorList>
    </citation>
    <scope>NUCLEOTIDE SEQUENCE [LARGE SCALE GENOMIC DNA]</scope>
    <source>
        <tissue evidence="3">Muscle</tissue>
    </source>
</reference>
<dbReference type="EMBL" id="SRLO01009414">
    <property type="protein sequence ID" value="TNN26825.1"/>
    <property type="molecule type" value="Genomic_DNA"/>
</dbReference>
<name>A0A4Z2EDJ6_9TELE</name>
<keyword evidence="2" id="KW-1133">Transmembrane helix</keyword>
<feature type="transmembrane region" description="Helical" evidence="2">
    <location>
        <begin position="33"/>
        <end position="55"/>
    </location>
</feature>
<organism evidence="3 4">
    <name type="scientific">Liparis tanakae</name>
    <name type="common">Tanaka's snailfish</name>
    <dbReference type="NCBI Taxonomy" id="230148"/>
    <lineage>
        <taxon>Eukaryota</taxon>
        <taxon>Metazoa</taxon>
        <taxon>Chordata</taxon>
        <taxon>Craniata</taxon>
        <taxon>Vertebrata</taxon>
        <taxon>Euteleostomi</taxon>
        <taxon>Actinopterygii</taxon>
        <taxon>Neopterygii</taxon>
        <taxon>Teleostei</taxon>
        <taxon>Neoteleostei</taxon>
        <taxon>Acanthomorphata</taxon>
        <taxon>Eupercaria</taxon>
        <taxon>Perciformes</taxon>
        <taxon>Cottioidei</taxon>
        <taxon>Cottales</taxon>
        <taxon>Liparidae</taxon>
        <taxon>Liparis</taxon>
    </lineage>
</organism>
<feature type="compositionally biased region" description="Polar residues" evidence="1">
    <location>
        <begin position="10"/>
        <end position="19"/>
    </location>
</feature>
<evidence type="ECO:0000256" key="1">
    <source>
        <dbReference type="SAM" id="MobiDB-lite"/>
    </source>
</evidence>
<evidence type="ECO:0000256" key="2">
    <source>
        <dbReference type="SAM" id="Phobius"/>
    </source>
</evidence>
<protein>
    <submittedName>
        <fullName evidence="3">Uncharacterized protein</fullName>
    </submittedName>
</protein>
<comment type="caution">
    <text evidence="3">The sequence shown here is derived from an EMBL/GenBank/DDBJ whole genome shotgun (WGS) entry which is preliminary data.</text>
</comment>